<evidence type="ECO:0000313" key="2">
    <source>
        <dbReference type="Proteomes" id="UP000324738"/>
    </source>
</evidence>
<accession>A0A5B0E1K1</accession>
<dbReference type="RefSeq" id="WP_149297637.1">
    <property type="nucleotide sequence ID" value="NZ_VTWH01000001.1"/>
</dbReference>
<dbReference type="EMBL" id="VTWH01000001">
    <property type="protein sequence ID" value="KAA0972172.1"/>
    <property type="molecule type" value="Genomic_DNA"/>
</dbReference>
<protein>
    <submittedName>
        <fullName evidence="1">Uncharacterized protein</fullName>
    </submittedName>
</protein>
<dbReference type="AlphaFoldDB" id="A0A5B0E1K1"/>
<proteinExistence type="predicted"/>
<organism evidence="1 2">
    <name type="scientific">Aureimonas fodinaquatilis</name>
    <dbReference type="NCBI Taxonomy" id="2565783"/>
    <lineage>
        <taxon>Bacteria</taxon>
        <taxon>Pseudomonadati</taxon>
        <taxon>Pseudomonadota</taxon>
        <taxon>Alphaproteobacteria</taxon>
        <taxon>Hyphomicrobiales</taxon>
        <taxon>Aurantimonadaceae</taxon>
        <taxon>Aureimonas</taxon>
    </lineage>
</organism>
<sequence length="595" mass="66920">MDLRIELFSPLHKNSIAGHFLLRNRKIVLTGQVNGVLREITRSADIATDVTLPALTNGQLTIDVVIETPASSDSPASRPCLHVRQLMQVAPKAGGVGFTIIPFAWEQFELHKMQESHSNRHLIAGLHPLITFNPATKLMQVNVLMLDVTAYWLRARLAQQHINGHYAWLAEYIDHRTRLRVVASLAETPMIWYIVCPKSLEASAEISPHVFYSPADHAELQPYRDRERYFFDMDYASGKRSYKLQLIPNRAKVDVFDGGVLSGYLAVPTDEARAVHLSKQDVTSQQPAPRPLTGPEMQRNVFRLVGGTPEKPEVNIFNSSMGFSKAFGEGTKTQLLMIPQRTHTIGSGIATKAALPTLYRTIISVLESNSWVLGKARREKVKVGQLVLSCFSDAGASMWAACKVDAIVNELKGIVCMEPMPGAGNAPRDATFRQLKKRGKQIHYLGSWKSGQFSIAKDLRDKTVTRLYPNPENYDTVFSLPPKMDPAVSPFIYFRTLRFLYPDEDISLSGKQMPLTEERVLLNEVRRSMNIADGPLTPVDEKRLIDRLFKEVWIVAYYHRLATAGGEVMELGKRPFYGEENRYKTFLQEAVEALN</sequence>
<evidence type="ECO:0000313" key="1">
    <source>
        <dbReference type="EMBL" id="KAA0972172.1"/>
    </source>
</evidence>
<keyword evidence="2" id="KW-1185">Reference proteome</keyword>
<comment type="caution">
    <text evidence="1">The sequence shown here is derived from an EMBL/GenBank/DDBJ whole genome shotgun (WGS) entry which is preliminary data.</text>
</comment>
<name>A0A5B0E1K1_9HYPH</name>
<gene>
    <name evidence="1" type="ORF">FPY71_03400</name>
</gene>
<dbReference type="Proteomes" id="UP000324738">
    <property type="component" value="Unassembled WGS sequence"/>
</dbReference>
<reference evidence="1 2" key="1">
    <citation type="submission" date="2019-08" db="EMBL/GenBank/DDBJ databases">
        <title>Aureimonas fodiniaquatilis sp. nov., isolated from a coal mine wastewater.</title>
        <authorList>
            <person name="Kim W."/>
        </authorList>
    </citation>
    <scope>NUCLEOTIDE SEQUENCE [LARGE SCALE GENOMIC DNA]</scope>
    <source>
        <strain evidence="1 2">CAU 1482</strain>
    </source>
</reference>